<dbReference type="AlphaFoldDB" id="A0AAD8A1Y8"/>
<dbReference type="InterPro" id="IPR050510">
    <property type="entry name" value="Cation_transp_ATPase_P-type"/>
</dbReference>
<reference evidence="22" key="2">
    <citation type="submission" date="2023-05" db="EMBL/GenBank/DDBJ databases">
        <authorList>
            <person name="Fouks B."/>
        </authorList>
    </citation>
    <scope>NUCLEOTIDE SEQUENCE</scope>
    <source>
        <strain evidence="22">Stay&amp;Tobe</strain>
        <tissue evidence="22">Testes</tissue>
    </source>
</reference>
<dbReference type="GO" id="GO:0005886">
    <property type="term" value="C:plasma membrane"/>
    <property type="evidence" value="ECO:0007669"/>
    <property type="project" value="UniProtKB-SubCell"/>
</dbReference>
<dbReference type="SUPFAM" id="SSF81665">
    <property type="entry name" value="Calcium ATPase, transmembrane domain M"/>
    <property type="match status" value="1"/>
</dbReference>
<dbReference type="Gene3D" id="3.40.1110.10">
    <property type="entry name" value="Calcium-transporting ATPase, cytoplasmic domain N"/>
    <property type="match status" value="1"/>
</dbReference>
<dbReference type="GO" id="GO:0016887">
    <property type="term" value="F:ATP hydrolysis activity"/>
    <property type="evidence" value="ECO:0007669"/>
    <property type="project" value="InterPro"/>
</dbReference>
<comment type="caution">
    <text evidence="22">The sequence shown here is derived from an EMBL/GenBank/DDBJ whole genome shotgun (WGS) entry which is preliminary data.</text>
</comment>
<evidence type="ECO:0000259" key="21">
    <source>
        <dbReference type="SMART" id="SM00831"/>
    </source>
</evidence>
<feature type="transmembrane region" description="Helical" evidence="20">
    <location>
        <begin position="775"/>
        <end position="795"/>
    </location>
</feature>
<protein>
    <recommendedName>
        <fullName evidence="20">Sodium/potassium-transporting ATPase subunit alpha</fullName>
    </recommendedName>
</protein>
<dbReference type="Pfam" id="PF00122">
    <property type="entry name" value="E1-E2_ATPase"/>
    <property type="match status" value="1"/>
</dbReference>
<gene>
    <name evidence="22" type="ORF">L9F63_002326</name>
</gene>
<keyword evidence="8 20" id="KW-0812">Transmembrane</keyword>
<keyword evidence="23" id="KW-1185">Reference proteome</keyword>
<dbReference type="SFLD" id="SFLDG00002">
    <property type="entry name" value="C1.7:_P-type_atpase_like"/>
    <property type="match status" value="1"/>
</dbReference>
<dbReference type="SUPFAM" id="SSF81660">
    <property type="entry name" value="Metal cation-transporting ATPase, ATP-binding domain N"/>
    <property type="match status" value="1"/>
</dbReference>
<dbReference type="InterPro" id="IPR018303">
    <property type="entry name" value="ATPase_P-typ_P_site"/>
</dbReference>
<evidence type="ECO:0000256" key="3">
    <source>
        <dbReference type="ARBA" id="ARBA00022448"/>
    </source>
</evidence>
<keyword evidence="7" id="KW-0740">Sodium/potassium transport</keyword>
<dbReference type="Gene3D" id="2.70.150.10">
    <property type="entry name" value="Calcium-transporting ATPase, cytoplasmic transduction domain A"/>
    <property type="match status" value="1"/>
</dbReference>
<keyword evidence="14" id="KW-0915">Sodium</keyword>
<feature type="transmembrane region" description="Helical" evidence="20">
    <location>
        <begin position="85"/>
        <end position="103"/>
    </location>
</feature>
<proteinExistence type="inferred from homology"/>
<evidence type="ECO:0000256" key="12">
    <source>
        <dbReference type="ARBA" id="ARBA00022967"/>
    </source>
</evidence>
<dbReference type="NCBIfam" id="TIGR01494">
    <property type="entry name" value="ATPase_P-type"/>
    <property type="match status" value="2"/>
</dbReference>
<dbReference type="SMART" id="SM00831">
    <property type="entry name" value="Cation_ATPase_N"/>
    <property type="match status" value="1"/>
</dbReference>
<feature type="domain" description="Cation-transporting P-type ATPase N-terminal" evidence="21">
    <location>
        <begin position="32"/>
        <end position="103"/>
    </location>
</feature>
<dbReference type="GO" id="GO:0036376">
    <property type="term" value="P:sodium ion export across plasma membrane"/>
    <property type="evidence" value="ECO:0007669"/>
    <property type="project" value="TreeGrafter"/>
</dbReference>
<feature type="transmembrane region" description="Helical" evidence="20">
    <location>
        <begin position="109"/>
        <end position="129"/>
    </location>
</feature>
<evidence type="ECO:0000256" key="8">
    <source>
        <dbReference type="ARBA" id="ARBA00022692"/>
    </source>
</evidence>
<dbReference type="GO" id="GO:0030007">
    <property type="term" value="P:intracellular potassium ion homeostasis"/>
    <property type="evidence" value="ECO:0007669"/>
    <property type="project" value="TreeGrafter"/>
</dbReference>
<dbReference type="SUPFAM" id="SSF56784">
    <property type="entry name" value="HAD-like"/>
    <property type="match status" value="1"/>
</dbReference>
<feature type="transmembrane region" description="Helical" evidence="20">
    <location>
        <begin position="966"/>
        <end position="982"/>
    </location>
</feature>
<evidence type="ECO:0000256" key="1">
    <source>
        <dbReference type="ARBA" id="ARBA00004651"/>
    </source>
</evidence>
<evidence type="ECO:0000256" key="10">
    <source>
        <dbReference type="ARBA" id="ARBA00022840"/>
    </source>
</evidence>
<dbReference type="InterPro" id="IPR004014">
    <property type="entry name" value="ATPase_P-typ_cation-transptr_N"/>
</dbReference>
<evidence type="ECO:0000313" key="22">
    <source>
        <dbReference type="EMBL" id="KAJ9591140.1"/>
    </source>
</evidence>
<dbReference type="InterPro" id="IPR044492">
    <property type="entry name" value="P_typ_ATPase_HD_dom"/>
</dbReference>
<evidence type="ECO:0000256" key="19">
    <source>
        <dbReference type="ARBA" id="ARBA00038795"/>
    </source>
</evidence>
<dbReference type="GO" id="GO:0006883">
    <property type="term" value="P:intracellular sodium ion homeostasis"/>
    <property type="evidence" value="ECO:0007669"/>
    <property type="project" value="TreeGrafter"/>
</dbReference>
<comment type="subcellular location">
    <subcellularLocation>
        <location evidence="1 20">Cell membrane</location>
        <topology evidence="1 20">Multi-pass membrane protein</topology>
    </subcellularLocation>
</comment>
<name>A0AAD8A1Y8_DIPPU</name>
<evidence type="ECO:0000313" key="23">
    <source>
        <dbReference type="Proteomes" id="UP001233999"/>
    </source>
</evidence>
<dbReference type="Gene3D" id="1.20.1110.10">
    <property type="entry name" value="Calcium-transporting ATPase, transmembrane domain"/>
    <property type="match status" value="1"/>
</dbReference>
<dbReference type="InterPro" id="IPR006068">
    <property type="entry name" value="ATPase_P-typ_cation-transptr_C"/>
</dbReference>
<evidence type="ECO:0000256" key="4">
    <source>
        <dbReference type="ARBA" id="ARBA00022475"/>
    </source>
</evidence>
<evidence type="ECO:0000256" key="7">
    <source>
        <dbReference type="ARBA" id="ARBA00022607"/>
    </source>
</evidence>
<reference evidence="22" key="1">
    <citation type="journal article" date="2023" name="IScience">
        <title>Live-bearing cockroach genome reveals convergent evolutionary mechanisms linked to viviparity in insects and beyond.</title>
        <authorList>
            <person name="Fouks B."/>
            <person name="Harrison M.C."/>
            <person name="Mikhailova A.A."/>
            <person name="Marchal E."/>
            <person name="English S."/>
            <person name="Carruthers M."/>
            <person name="Jennings E.C."/>
            <person name="Chiamaka E.L."/>
            <person name="Frigard R.A."/>
            <person name="Pippel M."/>
            <person name="Attardo G.M."/>
            <person name="Benoit J.B."/>
            <person name="Bornberg-Bauer E."/>
            <person name="Tobe S.S."/>
        </authorList>
    </citation>
    <scope>NUCLEOTIDE SEQUENCE</scope>
    <source>
        <strain evidence="22">Stay&amp;Tobe</strain>
    </source>
</reference>
<dbReference type="GO" id="GO:0005524">
    <property type="term" value="F:ATP binding"/>
    <property type="evidence" value="ECO:0007669"/>
    <property type="project" value="UniProtKB-KW"/>
</dbReference>
<dbReference type="GO" id="GO:0046872">
    <property type="term" value="F:metal ion binding"/>
    <property type="evidence" value="ECO:0007669"/>
    <property type="project" value="UniProtKB-KW"/>
</dbReference>
<evidence type="ECO:0000256" key="2">
    <source>
        <dbReference type="ARBA" id="ARBA00006934"/>
    </source>
</evidence>
<dbReference type="InterPro" id="IPR023299">
    <property type="entry name" value="ATPase_P-typ_cyto_dom_N"/>
</dbReference>
<feature type="transmembrane region" description="Helical" evidence="20">
    <location>
        <begin position="935"/>
        <end position="954"/>
    </location>
</feature>
<evidence type="ECO:0000256" key="11">
    <source>
        <dbReference type="ARBA" id="ARBA00022958"/>
    </source>
</evidence>
<dbReference type="PROSITE" id="PS00154">
    <property type="entry name" value="ATPASE_E1_E2"/>
    <property type="match status" value="1"/>
</dbReference>
<dbReference type="Pfam" id="PF00689">
    <property type="entry name" value="Cation_ATPase_C"/>
    <property type="match status" value="1"/>
</dbReference>
<keyword evidence="17" id="KW-0739">Sodium transport</keyword>
<feature type="transmembrane region" description="Helical" evidence="20">
    <location>
        <begin position="275"/>
        <end position="295"/>
    </location>
</feature>
<feature type="transmembrane region" description="Helical" evidence="20">
    <location>
        <begin position="301"/>
        <end position="324"/>
    </location>
</feature>
<dbReference type="GO" id="GO:0005391">
    <property type="term" value="F:P-type sodium:potassium-exchanging transporter activity"/>
    <property type="evidence" value="ECO:0007669"/>
    <property type="project" value="TreeGrafter"/>
</dbReference>
<keyword evidence="6" id="KW-0597">Phosphoprotein</keyword>
<keyword evidence="11 20" id="KW-0630">Potassium</keyword>
<evidence type="ECO:0000256" key="13">
    <source>
        <dbReference type="ARBA" id="ARBA00022989"/>
    </source>
</evidence>
<dbReference type="CDD" id="cd01427">
    <property type="entry name" value="HAD_like"/>
    <property type="match status" value="1"/>
</dbReference>
<evidence type="ECO:0000256" key="18">
    <source>
        <dbReference type="ARBA" id="ARBA00037422"/>
    </source>
</evidence>
<dbReference type="EMBL" id="JASPKZ010003885">
    <property type="protein sequence ID" value="KAJ9591140.1"/>
    <property type="molecule type" value="Genomic_DNA"/>
</dbReference>
<dbReference type="SFLD" id="SFLDS00003">
    <property type="entry name" value="Haloacid_Dehalogenase"/>
    <property type="match status" value="1"/>
</dbReference>
<evidence type="ECO:0000256" key="9">
    <source>
        <dbReference type="ARBA" id="ARBA00022741"/>
    </source>
</evidence>
<dbReference type="Proteomes" id="UP001233999">
    <property type="component" value="Unassembled WGS sequence"/>
</dbReference>
<keyword evidence="13 20" id="KW-1133">Transmembrane helix</keyword>
<dbReference type="InterPro" id="IPR001757">
    <property type="entry name" value="P_typ_ATPase"/>
</dbReference>
<evidence type="ECO:0000256" key="15">
    <source>
        <dbReference type="ARBA" id="ARBA00023065"/>
    </source>
</evidence>
<keyword evidence="9 20" id="KW-0547">Nucleotide-binding</keyword>
<dbReference type="InterPro" id="IPR005775">
    <property type="entry name" value="P-type_ATPase_IIC"/>
</dbReference>
<evidence type="ECO:0000256" key="14">
    <source>
        <dbReference type="ARBA" id="ARBA00023053"/>
    </source>
</evidence>
<feature type="transmembrane region" description="Helical" evidence="20">
    <location>
        <begin position="834"/>
        <end position="853"/>
    </location>
</feature>
<keyword evidence="5 20" id="KW-0633">Potassium transport</keyword>
<dbReference type="PANTHER" id="PTHR43294:SF13">
    <property type="entry name" value="SODIUM_POTASSIUM-TRANSPORTING ATPASE SUBUNIT ALPHA"/>
    <property type="match status" value="1"/>
</dbReference>
<dbReference type="FunFam" id="3.40.50.1000:FF:000083">
    <property type="entry name" value="Sodium/potassium-transporting ATPase subunit alpha"/>
    <property type="match status" value="1"/>
</dbReference>
<dbReference type="Pfam" id="PF00690">
    <property type="entry name" value="Cation_ATPase_N"/>
    <property type="match status" value="1"/>
</dbReference>
<evidence type="ECO:0000256" key="6">
    <source>
        <dbReference type="ARBA" id="ARBA00022553"/>
    </source>
</evidence>
<comment type="function">
    <text evidence="18">This is the catalytic component of the active enzyme, which catalyzes the hydrolysis of ATP coupled with the exchange of sodium and potassium ions across the plasma membrane. This action creates the electrochemical gradient of sodium and potassium ions, providing the energy for active transport of various nutrients.</text>
</comment>
<dbReference type="Gene3D" id="3.40.50.1000">
    <property type="entry name" value="HAD superfamily/HAD-like"/>
    <property type="match status" value="1"/>
</dbReference>
<dbReference type="InterPro" id="IPR023298">
    <property type="entry name" value="ATPase_P-typ_TM_dom_sf"/>
</dbReference>
<dbReference type="InterPro" id="IPR036412">
    <property type="entry name" value="HAD-like_sf"/>
</dbReference>
<evidence type="ECO:0000256" key="5">
    <source>
        <dbReference type="ARBA" id="ARBA00022538"/>
    </source>
</evidence>
<dbReference type="FunFam" id="1.20.1110.10:FF:000038">
    <property type="entry name" value="Sodium/potassium-transporting ATPase subunit alpha"/>
    <property type="match status" value="1"/>
</dbReference>
<dbReference type="Pfam" id="PF13246">
    <property type="entry name" value="Cation_ATPase"/>
    <property type="match status" value="1"/>
</dbReference>
<keyword evidence="16 20" id="KW-0472">Membrane</keyword>
<evidence type="ECO:0000256" key="17">
    <source>
        <dbReference type="ARBA" id="ARBA00023201"/>
    </source>
</evidence>
<dbReference type="PRINTS" id="PR00119">
    <property type="entry name" value="CATATPASE"/>
</dbReference>
<evidence type="ECO:0000256" key="20">
    <source>
        <dbReference type="RuleBase" id="RU362084"/>
    </source>
</evidence>
<dbReference type="GO" id="GO:1990573">
    <property type="term" value="P:potassium ion import across plasma membrane"/>
    <property type="evidence" value="ECO:0007669"/>
    <property type="project" value="TreeGrafter"/>
</dbReference>
<dbReference type="SFLD" id="SFLDF00027">
    <property type="entry name" value="p-type_atpase"/>
    <property type="match status" value="1"/>
</dbReference>
<organism evidence="22 23">
    <name type="scientific">Diploptera punctata</name>
    <name type="common">Pacific beetle cockroach</name>
    <dbReference type="NCBI Taxonomy" id="6984"/>
    <lineage>
        <taxon>Eukaryota</taxon>
        <taxon>Metazoa</taxon>
        <taxon>Ecdysozoa</taxon>
        <taxon>Arthropoda</taxon>
        <taxon>Hexapoda</taxon>
        <taxon>Insecta</taxon>
        <taxon>Pterygota</taxon>
        <taxon>Neoptera</taxon>
        <taxon>Polyneoptera</taxon>
        <taxon>Dictyoptera</taxon>
        <taxon>Blattodea</taxon>
        <taxon>Blaberoidea</taxon>
        <taxon>Blaberidae</taxon>
        <taxon>Diplopterinae</taxon>
        <taxon>Diploptera</taxon>
    </lineage>
</organism>
<dbReference type="GO" id="GO:1902600">
    <property type="term" value="P:proton transmembrane transport"/>
    <property type="evidence" value="ECO:0007669"/>
    <property type="project" value="TreeGrafter"/>
</dbReference>
<dbReference type="InterPro" id="IPR059000">
    <property type="entry name" value="ATPase_P-type_domA"/>
</dbReference>
<keyword evidence="12" id="KW-1278">Translocase</keyword>
<keyword evidence="4" id="KW-1003">Cell membrane</keyword>
<comment type="subunit">
    <text evidence="19">The sodium/potassium-transporting ATPase is composed of a catalytic alpha subunit, an auxiliary non-catalytic beta subunit and an additional regulatory subunit.</text>
</comment>
<dbReference type="PRINTS" id="PR00121">
    <property type="entry name" value="NAKATPASE"/>
</dbReference>
<sequence length="1004" mass="112312">MSSSLMSVRSMRRSKSYTATELEAFKSEVDYDEHIISIEDLCYRFETDVNIGLSSYRAENLLKQNGPNTLTPPAKVPEWLIFAKFLYKGFASLLWVAAALMYDDASDEHLYLGVILVSVIIITAIFSYFQERKTSKIMEAFKKMVPLNTFVLRDGTLLSIPAEEVVLGDVIVLRTGDRIPADIRIVEAEGLKVDNSALTGESDLAKRSPQYTHPNPMETANLAFFSTMVGEGSGKGIVIACGDHTVMGRVAGLASGLKVDQTPINKEIKRFMNIIIVYSVCIGIFVFSLAICSGYDLLESVIFLLAILIASVPEGMLVTITMCLSISAKRMADKNCLVKNMEAVETLGSTSLICSDKTGTITHNRMSVSHIMINIMIIDTNPTQEHPGHEKLNTSNETFKALWFIAALNSRAEYCAFQGNVPIDDKKVIGDASETAILKFAEKTVGNVSEFRMKHKKVSEIPFSSKWKYQVSVHKLTEVTGFNFIVLMKGAPERILDNCNTILLNGKEVPINQSITNDILDSCLQLAMFGERVIAFCDKVLPSNQFPQDFKFNSDNLNYPIKHMRFVGLVSLIDPPRATVGPAVSTCRAAGIRIIMITGDHPATAKAIARDVGIISEGSETIDDMAKRLNMRLSQVDITQTKAAVITGDVLRDMTKEDIDQLLKMHEEIVFARTSPTQKLMIVESCKRQGYIVAVTGDGVNDSPAMKQANIGIAMGITGTDVAKNAADMILMDDNFATIVIGVEEGRRIFDNLKKAVAFTLTANTPEVLPFISSIAFNIPLPLGIIAIICINYVTDLWPSISLVYEEAESDIMKRAPRDSKTDKLINSRMLTMTYIQIGSIQAAAGFFCYFYIMAEHGFLPSRLFGIREEWESKSINNLEDSFGLEWTYEERKELEYTCHTAFFAAIFNVQIADVIICKTRRNSILQQGMRNWPLNWGIIIQTVIAVCIIYIPGVDTIFHFYPLRWYWWLLSMPFFLLIILYDEGRRYLIRKYPGGWVERETYY</sequence>
<dbReference type="SUPFAM" id="SSF81653">
    <property type="entry name" value="Calcium ATPase, transduction domain A"/>
    <property type="match status" value="1"/>
</dbReference>
<dbReference type="InterPro" id="IPR008250">
    <property type="entry name" value="ATPase_P-typ_transduc_dom_A_sf"/>
</dbReference>
<keyword evidence="10 20" id="KW-0067">ATP-binding</keyword>
<accession>A0AAD8A1Y8</accession>
<keyword evidence="15 20" id="KW-0406">Ion transport</keyword>
<keyword evidence="3 20" id="KW-0813">Transport</keyword>
<evidence type="ECO:0000256" key="16">
    <source>
        <dbReference type="ARBA" id="ARBA00023136"/>
    </source>
</evidence>
<dbReference type="NCBIfam" id="TIGR01106">
    <property type="entry name" value="ATPase-IIC_X-K"/>
    <property type="match status" value="1"/>
</dbReference>
<comment type="similarity">
    <text evidence="2 20">Belongs to the cation transport ATPase (P-type) (TC 3.A.3) family. Type IIC subfamily.</text>
</comment>
<keyword evidence="20" id="KW-0479">Metal-binding</keyword>
<dbReference type="PANTHER" id="PTHR43294">
    <property type="entry name" value="SODIUM/POTASSIUM-TRANSPORTING ATPASE SUBUNIT ALPHA"/>
    <property type="match status" value="1"/>
</dbReference>
<dbReference type="FunFam" id="2.70.150.10:FF:000003">
    <property type="entry name" value="Sodium/potassium-transporting ATPase subunit alpha"/>
    <property type="match status" value="1"/>
</dbReference>
<dbReference type="InterPro" id="IPR023214">
    <property type="entry name" value="HAD_sf"/>
</dbReference>